<name>A0ABX7FK34_BRECH</name>
<accession>A0ABX7FK34</accession>
<dbReference type="RefSeq" id="WP_203353068.1">
    <property type="nucleotide sequence ID" value="NZ_CP069127.1"/>
</dbReference>
<gene>
    <name evidence="1" type="ORF">JNE38_20795</name>
</gene>
<evidence type="ECO:0008006" key="3">
    <source>
        <dbReference type="Google" id="ProtNLM"/>
    </source>
</evidence>
<reference evidence="1 2" key="1">
    <citation type="submission" date="2021-01" db="EMBL/GenBank/DDBJ databases">
        <title>Identification of strong promoters based on the transcriptome of Brevibacillus choshinensis.</title>
        <authorList>
            <person name="Yao D."/>
            <person name="Zhang K."/>
            <person name="Wu J."/>
        </authorList>
    </citation>
    <scope>NUCLEOTIDE SEQUENCE [LARGE SCALE GENOMIC DNA]</scope>
    <source>
        <strain evidence="1 2">HPD31-SP3</strain>
    </source>
</reference>
<proteinExistence type="predicted"/>
<dbReference type="EMBL" id="CP069127">
    <property type="protein sequence ID" value="QRG65999.1"/>
    <property type="molecule type" value="Genomic_DNA"/>
</dbReference>
<keyword evidence="2" id="KW-1185">Reference proteome</keyword>
<dbReference type="Proteomes" id="UP000596248">
    <property type="component" value="Chromosome"/>
</dbReference>
<evidence type="ECO:0000313" key="2">
    <source>
        <dbReference type="Proteomes" id="UP000596248"/>
    </source>
</evidence>
<organism evidence="1 2">
    <name type="scientific">Brevibacillus choshinensis</name>
    <dbReference type="NCBI Taxonomy" id="54911"/>
    <lineage>
        <taxon>Bacteria</taxon>
        <taxon>Bacillati</taxon>
        <taxon>Bacillota</taxon>
        <taxon>Bacilli</taxon>
        <taxon>Bacillales</taxon>
        <taxon>Paenibacillaceae</taxon>
        <taxon>Brevibacillus</taxon>
    </lineage>
</organism>
<evidence type="ECO:0000313" key="1">
    <source>
        <dbReference type="EMBL" id="QRG65999.1"/>
    </source>
</evidence>
<protein>
    <recommendedName>
        <fullName evidence="3">DUF1643 domain-containing protein</fullName>
    </recommendedName>
</protein>
<sequence length="210" mass="23987">MNQPKAFGAFVKRGDHTFRTSAYIQWGESEKSIGSCLLLNPGSADFNKINPDLREKLNTTNKANGEIKTDPTMGQLIKLVDGINSSNQVIEGRFHIYNLFSLQDASANSAICKFETLVKNKEYDLNESLVSINELQVQPWILLGWSLKRHGNWGNLNEIKKRWKMQIAESKIPSFGKQDRISKDYYHPNPRNPTHKPIILKELIDLYAKI</sequence>